<feature type="region of interest" description="Disordered" evidence="1">
    <location>
        <begin position="474"/>
        <end position="553"/>
    </location>
</feature>
<gene>
    <name evidence="3" type="ORF">N8I77_003697</name>
</gene>
<feature type="domain" description="Hpc2-related" evidence="2">
    <location>
        <begin position="539"/>
        <end position="582"/>
    </location>
</feature>
<dbReference type="AlphaFoldDB" id="A0AAD9SJU5"/>
<dbReference type="Proteomes" id="UP001265746">
    <property type="component" value="Unassembled WGS sequence"/>
</dbReference>
<organism evidence="3 4">
    <name type="scientific">Phomopsis amygdali</name>
    <name type="common">Fusicoccum amygdali</name>
    <dbReference type="NCBI Taxonomy" id="1214568"/>
    <lineage>
        <taxon>Eukaryota</taxon>
        <taxon>Fungi</taxon>
        <taxon>Dikarya</taxon>
        <taxon>Ascomycota</taxon>
        <taxon>Pezizomycotina</taxon>
        <taxon>Sordariomycetes</taxon>
        <taxon>Sordariomycetidae</taxon>
        <taxon>Diaporthales</taxon>
        <taxon>Diaporthaceae</taxon>
        <taxon>Diaporthe</taxon>
    </lineage>
</organism>
<feature type="compositionally biased region" description="Low complexity" evidence="1">
    <location>
        <begin position="10"/>
        <end position="31"/>
    </location>
</feature>
<feature type="compositionally biased region" description="Pro residues" evidence="1">
    <location>
        <begin position="206"/>
        <end position="216"/>
    </location>
</feature>
<dbReference type="InterPro" id="IPR014840">
    <property type="entry name" value="HRD"/>
</dbReference>
<keyword evidence="4" id="KW-1185">Reference proteome</keyword>
<feature type="compositionally biased region" description="Polar residues" evidence="1">
    <location>
        <begin position="145"/>
        <end position="154"/>
    </location>
</feature>
<evidence type="ECO:0000313" key="3">
    <source>
        <dbReference type="EMBL" id="KAK2610248.1"/>
    </source>
</evidence>
<feature type="compositionally biased region" description="Low complexity" evidence="1">
    <location>
        <begin position="481"/>
        <end position="490"/>
    </location>
</feature>
<feature type="compositionally biased region" description="Polar residues" evidence="1">
    <location>
        <begin position="255"/>
        <end position="268"/>
    </location>
</feature>
<dbReference type="Pfam" id="PF08729">
    <property type="entry name" value="HUN"/>
    <property type="match status" value="1"/>
</dbReference>
<sequence length="704" mass="73527">MALQGRGAMSSSPTSLSSPPASSISNPSSPSRLNVGRANIEMDEIVVDTASGPRFGVVAPPAPPPPDVPLTAAGLPRKKPGRKPGSTVKPKVNPDGTPVAEAPKVRKPRKPRDPNAPPIQRKRKIAATQEISDAGQPSAASASSVPNPHQQATEASPMRMDLDSRPAAAATPSSSSNNTPNQQSNPAKVPKREGPSFMSSLLNRDSPPPLPAPPAPVRMAFDPVRSSSYDPVRETMVTRDPYGTSSLASPRGPAQMTNRASASPSISSLIDAPPPSNSKVVSPTQAHSSFHSTTQGRFQDPSSLPPSPSNQVRKDPPPMSGPAPKSSTVEIKKPGPPPMMPQPPKEPPKAEPYKPTAPASSGVSASATMPAPSKKVATVVAQTRKEKKPVSSSSSSPKMGSLKNALPDVAPLPGTSNDRSILDFGKVAPGEEKEAPSIILHIPLNGEGNKYVNFMRLAESKYGWDALHPREAANRDRKARIAAASAALERQQSGRDSAEEEDPEFNASEDENSNIEMGGMGNNGGLTSGADAAAPEKPKRKKRNWREDEYDRGDDFVDDSELLWEEQAAAVQDGFFVYSGPLVQELPKAPEREGPAKRGRGRGGGPGSRGGRGRGEGGRGRGGGPGSRGGTTTRKPRITKAEKQQLDREKAEREQKAQQLAASKSNSGTNGNAAGSYGLLSGLVGPNASVPSLSAGLGAGIMNS</sequence>
<feature type="region of interest" description="Disordered" evidence="1">
    <location>
        <begin position="585"/>
        <end position="704"/>
    </location>
</feature>
<protein>
    <recommendedName>
        <fullName evidence="2">Hpc2-related domain-containing protein</fullName>
    </recommendedName>
</protein>
<evidence type="ECO:0000256" key="1">
    <source>
        <dbReference type="SAM" id="MobiDB-lite"/>
    </source>
</evidence>
<feature type="compositionally biased region" description="Polar residues" evidence="1">
    <location>
        <begin position="277"/>
        <end position="302"/>
    </location>
</feature>
<reference evidence="3" key="1">
    <citation type="submission" date="2023-06" db="EMBL/GenBank/DDBJ databases">
        <authorList>
            <person name="Noh H."/>
        </authorList>
    </citation>
    <scope>NUCLEOTIDE SEQUENCE</scope>
    <source>
        <strain evidence="3">DUCC20226</strain>
    </source>
</reference>
<comment type="caution">
    <text evidence="3">The sequence shown here is derived from an EMBL/GenBank/DDBJ whole genome shotgun (WGS) entry which is preliminary data.</text>
</comment>
<evidence type="ECO:0000259" key="2">
    <source>
        <dbReference type="Pfam" id="PF08729"/>
    </source>
</evidence>
<dbReference type="EMBL" id="JAUJFL010000002">
    <property type="protein sequence ID" value="KAK2610248.1"/>
    <property type="molecule type" value="Genomic_DNA"/>
</dbReference>
<feature type="compositionally biased region" description="Gly residues" evidence="1">
    <location>
        <begin position="620"/>
        <end position="629"/>
    </location>
</feature>
<feature type="region of interest" description="Disordered" evidence="1">
    <location>
        <begin position="53"/>
        <end position="420"/>
    </location>
</feature>
<feature type="compositionally biased region" description="Polar residues" evidence="1">
    <location>
        <begin position="657"/>
        <end position="673"/>
    </location>
</feature>
<feature type="compositionally biased region" description="Low complexity" evidence="1">
    <location>
        <begin position="166"/>
        <end position="187"/>
    </location>
</feature>
<name>A0AAD9SJU5_PHOAM</name>
<feature type="compositionally biased region" description="Basic and acidic residues" evidence="1">
    <location>
        <begin position="639"/>
        <end position="656"/>
    </location>
</feature>
<proteinExistence type="predicted"/>
<feature type="compositionally biased region" description="Acidic residues" evidence="1">
    <location>
        <begin position="498"/>
        <end position="513"/>
    </location>
</feature>
<feature type="region of interest" description="Disordered" evidence="1">
    <location>
        <begin position="1"/>
        <end position="37"/>
    </location>
</feature>
<evidence type="ECO:0000313" key="4">
    <source>
        <dbReference type="Proteomes" id="UP001265746"/>
    </source>
</evidence>
<feature type="compositionally biased region" description="Gly residues" evidence="1">
    <location>
        <begin position="518"/>
        <end position="527"/>
    </location>
</feature>
<accession>A0AAD9SJU5</accession>
<feature type="compositionally biased region" description="Pro residues" evidence="1">
    <location>
        <begin position="334"/>
        <end position="345"/>
    </location>
</feature>